<evidence type="ECO:0000256" key="6">
    <source>
        <dbReference type="SAM" id="MobiDB-lite"/>
    </source>
</evidence>
<evidence type="ECO:0000313" key="8">
    <source>
        <dbReference type="EMBL" id="KAG9989532.1"/>
    </source>
</evidence>
<sequence length="454" mass="48647">MASDPFDSVIEDDLALERLGYKQELKRSFNFLSMLGFSFSIVSCWSALSGVLIIGAESGGPPVMVWSWIGVSICSLAVAFSMAEMCSAYPVAGGQYSWVAIVAPQRWARGLSYVCGWFMLTGILAMGAVNNFITAGFILAIAELSNPDLVVTTWKITLVAFAVAISGLSFNTLAPQFLHKAKIRDARKEAPRAIVLSVSIGAITGFIFLVVASFCISTIDGVADSATGSPIVQIFYDSTGSVAGSTCLTVLLIIINIGCSNALTAEGGRAVYAFARDQGLPFSKLLSSVDKKRQIPTYAILLTTATQIALNSIYFGTVTGFNTVVSIATEGFYISYAMPICAKLLSTAMGQAIKLDGLWNLGRWSVPVNLVGAIYLLFTSITFNFPTENPVDSKNMNYTSAAIGLMLLLAAITWMTTGRRRYQKPQSILIEGTEVEMSDSRPEQIKSGGPNKAD</sequence>
<evidence type="ECO:0000256" key="3">
    <source>
        <dbReference type="ARBA" id="ARBA00022692"/>
    </source>
</evidence>
<dbReference type="GO" id="GO:0022857">
    <property type="term" value="F:transmembrane transporter activity"/>
    <property type="evidence" value="ECO:0007669"/>
    <property type="project" value="InterPro"/>
</dbReference>
<comment type="subcellular location">
    <subcellularLocation>
        <location evidence="1">Membrane</location>
        <topology evidence="1">Multi-pass membrane protein</topology>
    </subcellularLocation>
</comment>
<evidence type="ECO:0000313" key="9">
    <source>
        <dbReference type="Proteomes" id="UP000729357"/>
    </source>
</evidence>
<name>A0A9P8JZ00_AURME</name>
<feature type="transmembrane region" description="Helical" evidence="7">
    <location>
        <begin position="295"/>
        <end position="315"/>
    </location>
</feature>
<keyword evidence="2" id="KW-0813">Transport</keyword>
<feature type="transmembrane region" description="Helical" evidence="7">
    <location>
        <begin position="194"/>
        <end position="219"/>
    </location>
</feature>
<feature type="non-terminal residue" evidence="8">
    <location>
        <position position="454"/>
    </location>
</feature>
<feature type="transmembrane region" description="Helical" evidence="7">
    <location>
        <begin position="239"/>
        <end position="259"/>
    </location>
</feature>
<feature type="transmembrane region" description="Helical" evidence="7">
    <location>
        <begin position="154"/>
        <end position="173"/>
    </location>
</feature>
<feature type="transmembrane region" description="Helical" evidence="7">
    <location>
        <begin position="66"/>
        <end position="92"/>
    </location>
</feature>
<evidence type="ECO:0000256" key="7">
    <source>
        <dbReference type="SAM" id="Phobius"/>
    </source>
</evidence>
<reference evidence="8" key="2">
    <citation type="submission" date="2021-08" db="EMBL/GenBank/DDBJ databases">
        <authorList>
            <person name="Gostincar C."/>
            <person name="Sun X."/>
            <person name="Song Z."/>
            <person name="Gunde-Cimerman N."/>
        </authorList>
    </citation>
    <scope>NUCLEOTIDE SEQUENCE</scope>
    <source>
        <strain evidence="8">EXF-9298</strain>
    </source>
</reference>
<gene>
    <name evidence="8" type="ORF">KCU98_g1821</name>
</gene>
<dbReference type="EMBL" id="JAHFXS010000076">
    <property type="protein sequence ID" value="KAG9989532.1"/>
    <property type="molecule type" value="Genomic_DNA"/>
</dbReference>
<dbReference type="Pfam" id="PF13520">
    <property type="entry name" value="AA_permease_2"/>
    <property type="match status" value="1"/>
</dbReference>
<evidence type="ECO:0000256" key="4">
    <source>
        <dbReference type="ARBA" id="ARBA00022989"/>
    </source>
</evidence>
<protein>
    <submittedName>
        <fullName evidence="8">GABA permease</fullName>
    </submittedName>
</protein>
<feature type="transmembrane region" description="Helical" evidence="7">
    <location>
        <begin position="398"/>
        <end position="417"/>
    </location>
</feature>
<dbReference type="PROSITE" id="PS00218">
    <property type="entry name" value="AMINO_ACID_PERMEASE_1"/>
    <property type="match status" value="1"/>
</dbReference>
<dbReference type="PIRSF" id="PIRSF006060">
    <property type="entry name" value="AA_transporter"/>
    <property type="match status" value="1"/>
</dbReference>
<feature type="transmembrane region" description="Helical" evidence="7">
    <location>
        <begin position="321"/>
        <end position="345"/>
    </location>
</feature>
<organism evidence="8 9">
    <name type="scientific">Aureobasidium melanogenum</name>
    <name type="common">Aureobasidium pullulans var. melanogenum</name>
    <dbReference type="NCBI Taxonomy" id="46634"/>
    <lineage>
        <taxon>Eukaryota</taxon>
        <taxon>Fungi</taxon>
        <taxon>Dikarya</taxon>
        <taxon>Ascomycota</taxon>
        <taxon>Pezizomycotina</taxon>
        <taxon>Dothideomycetes</taxon>
        <taxon>Dothideomycetidae</taxon>
        <taxon>Dothideales</taxon>
        <taxon>Saccotheciaceae</taxon>
        <taxon>Aureobasidium</taxon>
    </lineage>
</organism>
<dbReference type="PANTHER" id="PTHR45649">
    <property type="entry name" value="AMINO-ACID PERMEASE BAT1"/>
    <property type="match status" value="1"/>
</dbReference>
<evidence type="ECO:0000256" key="2">
    <source>
        <dbReference type="ARBA" id="ARBA00022448"/>
    </source>
</evidence>
<feature type="transmembrane region" description="Helical" evidence="7">
    <location>
        <begin position="366"/>
        <end position="386"/>
    </location>
</feature>
<dbReference type="Proteomes" id="UP000729357">
    <property type="component" value="Unassembled WGS sequence"/>
</dbReference>
<dbReference type="AlphaFoldDB" id="A0A9P8JZ00"/>
<keyword evidence="9" id="KW-1185">Reference proteome</keyword>
<reference evidence="8" key="1">
    <citation type="journal article" date="2021" name="J Fungi (Basel)">
        <title>Virulence traits and population genomics of the black yeast Aureobasidium melanogenum.</title>
        <authorList>
            <person name="Cernosa A."/>
            <person name="Sun X."/>
            <person name="Gostincar C."/>
            <person name="Fang C."/>
            <person name="Gunde-Cimerman N."/>
            <person name="Song Z."/>
        </authorList>
    </citation>
    <scope>NUCLEOTIDE SEQUENCE</scope>
    <source>
        <strain evidence="8">EXF-9298</strain>
    </source>
</reference>
<evidence type="ECO:0000256" key="1">
    <source>
        <dbReference type="ARBA" id="ARBA00004141"/>
    </source>
</evidence>
<comment type="caution">
    <text evidence="8">The sequence shown here is derived from an EMBL/GenBank/DDBJ whole genome shotgun (WGS) entry which is preliminary data.</text>
</comment>
<dbReference type="GO" id="GO:0016020">
    <property type="term" value="C:membrane"/>
    <property type="evidence" value="ECO:0007669"/>
    <property type="project" value="UniProtKB-SubCell"/>
</dbReference>
<dbReference type="InterPro" id="IPR002293">
    <property type="entry name" value="AA/rel_permease1"/>
</dbReference>
<dbReference type="InterPro" id="IPR004840">
    <property type="entry name" value="Amino_acid_permease_CS"/>
</dbReference>
<accession>A0A9P8JZ00</accession>
<feature type="transmembrane region" description="Helical" evidence="7">
    <location>
        <begin position="31"/>
        <end position="54"/>
    </location>
</feature>
<feature type="transmembrane region" description="Helical" evidence="7">
    <location>
        <begin position="113"/>
        <end position="142"/>
    </location>
</feature>
<keyword evidence="3 7" id="KW-0812">Transmembrane</keyword>
<dbReference type="PANTHER" id="PTHR45649:SF8">
    <property type="entry name" value="PERMEASE, PUTATIVE-RELATED"/>
    <property type="match status" value="1"/>
</dbReference>
<proteinExistence type="predicted"/>
<dbReference type="GO" id="GO:0006865">
    <property type="term" value="P:amino acid transport"/>
    <property type="evidence" value="ECO:0007669"/>
    <property type="project" value="InterPro"/>
</dbReference>
<keyword evidence="5 7" id="KW-0472">Membrane</keyword>
<feature type="region of interest" description="Disordered" evidence="6">
    <location>
        <begin position="433"/>
        <end position="454"/>
    </location>
</feature>
<dbReference type="Gene3D" id="1.20.1740.10">
    <property type="entry name" value="Amino acid/polyamine transporter I"/>
    <property type="match status" value="2"/>
</dbReference>
<keyword evidence="4 7" id="KW-1133">Transmembrane helix</keyword>
<evidence type="ECO:0000256" key="5">
    <source>
        <dbReference type="ARBA" id="ARBA00023136"/>
    </source>
</evidence>